<evidence type="ECO:0000259" key="4">
    <source>
        <dbReference type="PROSITE" id="PS50995"/>
    </source>
</evidence>
<dbReference type="GeneID" id="80347187"/>
<sequence>MAETTEFDPARLAAVISPLRRILLSTTRAVAHLPDIPDAQIEIVRALPRGVVRSPGELAELLGLGRSTVSNLLTVMADRDLVTRRSSAHDQRRVEVAATERALALFERFDAASATLLDSAATELAPAERARLAAALPVLEQLRDILDARRRSGGKHLAQSREEAR</sequence>
<dbReference type="KEGG" id="nwl:NWFMUON74_26380"/>
<dbReference type="InterPro" id="IPR000835">
    <property type="entry name" value="HTH_MarR-typ"/>
</dbReference>
<dbReference type="GO" id="GO:0003700">
    <property type="term" value="F:DNA-binding transcription factor activity"/>
    <property type="evidence" value="ECO:0007669"/>
    <property type="project" value="InterPro"/>
</dbReference>
<evidence type="ECO:0000313" key="6">
    <source>
        <dbReference type="Proteomes" id="UP000516173"/>
    </source>
</evidence>
<dbReference type="InterPro" id="IPR023187">
    <property type="entry name" value="Tscrpt_reg_MarR-type_CS"/>
</dbReference>
<dbReference type="RefSeq" id="WP_187688059.1">
    <property type="nucleotide sequence ID" value="NZ_AP023396.1"/>
</dbReference>
<dbReference type="PROSITE" id="PS01117">
    <property type="entry name" value="HTH_MARR_1"/>
    <property type="match status" value="1"/>
</dbReference>
<evidence type="ECO:0000256" key="1">
    <source>
        <dbReference type="ARBA" id="ARBA00023015"/>
    </source>
</evidence>
<feature type="domain" description="HTH marR-type" evidence="4">
    <location>
        <begin position="9"/>
        <end position="141"/>
    </location>
</feature>
<keyword evidence="1" id="KW-0805">Transcription regulation</keyword>
<proteinExistence type="predicted"/>
<evidence type="ECO:0000313" key="5">
    <source>
        <dbReference type="EMBL" id="BCK54866.1"/>
    </source>
</evidence>
<reference evidence="5 6" key="1">
    <citation type="submission" date="2020-08" db="EMBL/GenBank/DDBJ databases">
        <title>Genome Sequencing of Nocardia wallacei strain FMUON74 and assembly.</title>
        <authorList>
            <person name="Toyokawa M."/>
            <person name="Uesaka K."/>
        </authorList>
    </citation>
    <scope>NUCLEOTIDE SEQUENCE [LARGE SCALE GENOMIC DNA]</scope>
    <source>
        <strain evidence="5 6">FMUON74</strain>
    </source>
</reference>
<keyword evidence="6" id="KW-1185">Reference proteome</keyword>
<dbReference type="Proteomes" id="UP000516173">
    <property type="component" value="Chromosome"/>
</dbReference>
<accession>A0A7G1KJX6</accession>
<dbReference type="SMART" id="SM00347">
    <property type="entry name" value="HTH_MARR"/>
    <property type="match status" value="1"/>
</dbReference>
<dbReference type="Pfam" id="PF12802">
    <property type="entry name" value="MarR_2"/>
    <property type="match status" value="1"/>
</dbReference>
<dbReference type="InterPro" id="IPR036388">
    <property type="entry name" value="WH-like_DNA-bd_sf"/>
</dbReference>
<dbReference type="GO" id="GO:0006950">
    <property type="term" value="P:response to stress"/>
    <property type="evidence" value="ECO:0007669"/>
    <property type="project" value="TreeGrafter"/>
</dbReference>
<evidence type="ECO:0000256" key="2">
    <source>
        <dbReference type="ARBA" id="ARBA00023125"/>
    </source>
</evidence>
<dbReference type="PROSITE" id="PS50995">
    <property type="entry name" value="HTH_MARR_2"/>
    <property type="match status" value="1"/>
</dbReference>
<dbReference type="Gene3D" id="1.10.10.10">
    <property type="entry name" value="Winged helix-like DNA-binding domain superfamily/Winged helix DNA-binding domain"/>
    <property type="match status" value="1"/>
</dbReference>
<keyword evidence="2" id="KW-0238">DNA-binding</keyword>
<dbReference type="SUPFAM" id="SSF46785">
    <property type="entry name" value="Winged helix' DNA-binding domain"/>
    <property type="match status" value="1"/>
</dbReference>
<dbReference type="InterPro" id="IPR036390">
    <property type="entry name" value="WH_DNA-bd_sf"/>
</dbReference>
<dbReference type="AlphaFoldDB" id="A0A7G1KJX6"/>
<dbReference type="PANTHER" id="PTHR33164">
    <property type="entry name" value="TRANSCRIPTIONAL REGULATOR, MARR FAMILY"/>
    <property type="match status" value="1"/>
</dbReference>
<organism evidence="5 6">
    <name type="scientific">Nocardia wallacei</name>
    <dbReference type="NCBI Taxonomy" id="480035"/>
    <lineage>
        <taxon>Bacteria</taxon>
        <taxon>Bacillati</taxon>
        <taxon>Actinomycetota</taxon>
        <taxon>Actinomycetes</taxon>
        <taxon>Mycobacteriales</taxon>
        <taxon>Nocardiaceae</taxon>
        <taxon>Nocardia</taxon>
    </lineage>
</organism>
<evidence type="ECO:0000256" key="3">
    <source>
        <dbReference type="ARBA" id="ARBA00023163"/>
    </source>
</evidence>
<name>A0A7G1KJX6_9NOCA</name>
<protein>
    <recommendedName>
        <fullName evidence="4">HTH marR-type domain-containing protein</fullName>
    </recommendedName>
</protein>
<dbReference type="PANTHER" id="PTHR33164:SF43">
    <property type="entry name" value="HTH-TYPE TRANSCRIPTIONAL REPRESSOR YETL"/>
    <property type="match status" value="1"/>
</dbReference>
<dbReference type="InterPro" id="IPR039422">
    <property type="entry name" value="MarR/SlyA-like"/>
</dbReference>
<dbReference type="GO" id="GO:0003677">
    <property type="term" value="F:DNA binding"/>
    <property type="evidence" value="ECO:0007669"/>
    <property type="project" value="UniProtKB-KW"/>
</dbReference>
<keyword evidence="3" id="KW-0804">Transcription</keyword>
<gene>
    <name evidence="5" type="ORF">NWFMUON74_26380</name>
</gene>
<dbReference type="EMBL" id="AP023396">
    <property type="protein sequence ID" value="BCK54866.1"/>
    <property type="molecule type" value="Genomic_DNA"/>
</dbReference>